<feature type="region of interest" description="Disordered" evidence="1">
    <location>
        <begin position="33"/>
        <end position="52"/>
    </location>
</feature>
<organism evidence="2 3">
    <name type="scientific">Stachybotrys chartarum (strain CBS 109288 / IBT 7711)</name>
    <name type="common">Toxic black mold</name>
    <name type="synonym">Stilbospora chartarum</name>
    <dbReference type="NCBI Taxonomy" id="1280523"/>
    <lineage>
        <taxon>Eukaryota</taxon>
        <taxon>Fungi</taxon>
        <taxon>Dikarya</taxon>
        <taxon>Ascomycota</taxon>
        <taxon>Pezizomycotina</taxon>
        <taxon>Sordariomycetes</taxon>
        <taxon>Hypocreomycetidae</taxon>
        <taxon>Hypocreales</taxon>
        <taxon>Stachybotryaceae</taxon>
        <taxon>Stachybotrys</taxon>
    </lineage>
</organism>
<keyword evidence="3" id="KW-1185">Reference proteome</keyword>
<reference evidence="2 3" key="1">
    <citation type="journal article" date="2014" name="BMC Genomics">
        <title>Comparative genome sequencing reveals chemotype-specific gene clusters in the toxigenic black mold Stachybotrys.</title>
        <authorList>
            <person name="Semeiks J."/>
            <person name="Borek D."/>
            <person name="Otwinowski Z."/>
            <person name="Grishin N.V."/>
        </authorList>
    </citation>
    <scope>NUCLEOTIDE SEQUENCE [LARGE SCALE GENOMIC DNA]</scope>
    <source>
        <strain evidence="3">CBS 109288 / IBT 7711</strain>
    </source>
</reference>
<evidence type="ECO:0000313" key="2">
    <source>
        <dbReference type="EMBL" id="KEY70305.1"/>
    </source>
</evidence>
<feature type="region of interest" description="Disordered" evidence="1">
    <location>
        <begin position="1"/>
        <end position="28"/>
    </location>
</feature>
<accession>A0A084AYC6</accession>
<dbReference type="EMBL" id="KL648455">
    <property type="protein sequence ID" value="KEY70305.1"/>
    <property type="molecule type" value="Genomic_DNA"/>
</dbReference>
<feature type="compositionally biased region" description="Polar residues" evidence="1">
    <location>
        <begin position="165"/>
        <end position="182"/>
    </location>
</feature>
<evidence type="ECO:0000313" key="3">
    <source>
        <dbReference type="Proteomes" id="UP000028045"/>
    </source>
</evidence>
<sequence length="309" mass="34308">MEPSHSQTGKFGGDASLSRPCATSQNDRLTVLPAVGDALPSPHPPSPRSLSNCNASRRIEFLSRRLSQQSLKDHDETTAPDLAPDSLLSEEMSLIQDINLHIPQQTQELEMGNCERPNLEGIQQPCILGTTSSPWAVSRWLETRLQSNSGNAREPKEGLKPSEPLPQTGQSPHENSSDTVHFSMNEAAPDGSLCPDSTATKELGDLLDGRSLLDSMQPRQHRLSRVHREGRLLPFKTSADAALRCRDLVYRAPRMRKREKRKRDLHGCGTDVQIDNADVGCTKRVRRTGDSRTRPEDRECASEPNRRIS</sequence>
<name>A0A084AYC6_STACB</name>
<feature type="compositionally biased region" description="Basic and acidic residues" evidence="1">
    <location>
        <begin position="287"/>
        <end position="309"/>
    </location>
</feature>
<dbReference type="OrthoDB" id="4936591at2759"/>
<protein>
    <submittedName>
        <fullName evidence="2">Uncharacterized protein</fullName>
    </submittedName>
</protein>
<dbReference type="Proteomes" id="UP000028045">
    <property type="component" value="Unassembled WGS sequence"/>
</dbReference>
<feature type="region of interest" description="Disordered" evidence="1">
    <location>
        <begin position="146"/>
        <end position="201"/>
    </location>
</feature>
<dbReference type="AlphaFoldDB" id="A0A084AYC6"/>
<evidence type="ECO:0000256" key="1">
    <source>
        <dbReference type="SAM" id="MobiDB-lite"/>
    </source>
</evidence>
<proteinExistence type="predicted"/>
<gene>
    <name evidence="2" type="ORF">S7711_11102</name>
</gene>
<dbReference type="HOGENOM" id="CLU_900723_0_0_1"/>
<feature type="region of interest" description="Disordered" evidence="1">
    <location>
        <begin position="282"/>
        <end position="309"/>
    </location>
</feature>